<dbReference type="STRING" id="1150626.PHAMO_340059"/>
<dbReference type="EMBL" id="CAHP01000028">
    <property type="protein sequence ID" value="CCG42186.1"/>
    <property type="molecule type" value="Genomic_DNA"/>
</dbReference>
<evidence type="ECO:0000313" key="1">
    <source>
        <dbReference type="EMBL" id="CCG42186.1"/>
    </source>
</evidence>
<sequence>MSDDSVTIRLSAPITAHGSEIESVTLRRPKGKDIVACGYPLQLGEGAAVPQAGAIAKYIARLGGIPPSSVDQIAPEDFNEALGVIVGFFGQSDQTEAKAPG</sequence>
<proteinExistence type="predicted"/>
<keyword evidence="2" id="KW-1185">Reference proteome</keyword>
<accession>H8FUZ8</accession>
<reference evidence="1 2" key="1">
    <citation type="journal article" date="2012" name="J. Bacteriol.">
        <title>Draft Genome Sequence of the Purple Photosynthetic Bacterium Phaeospirillum molischianum DSM120, a Particularly Versatile Bacterium.</title>
        <authorList>
            <person name="Duquesne K."/>
            <person name="Prima V."/>
            <person name="Ji B."/>
            <person name="Rouy Z."/>
            <person name="Medigue C."/>
            <person name="Talla E."/>
            <person name="Sturgis J.N."/>
        </authorList>
    </citation>
    <scope>NUCLEOTIDE SEQUENCE [LARGE SCALE GENOMIC DNA]</scope>
    <source>
        <strain evidence="2">DSM120</strain>
    </source>
</reference>
<protein>
    <submittedName>
        <fullName evidence="1">Putative bacteriophage protein</fullName>
    </submittedName>
</protein>
<organism evidence="1 2">
    <name type="scientific">Magnetospirillum molischianum DSM 120</name>
    <dbReference type="NCBI Taxonomy" id="1150626"/>
    <lineage>
        <taxon>Bacteria</taxon>
        <taxon>Pseudomonadati</taxon>
        <taxon>Pseudomonadota</taxon>
        <taxon>Alphaproteobacteria</taxon>
        <taxon>Rhodospirillales</taxon>
        <taxon>Rhodospirillaceae</taxon>
        <taxon>Magnetospirillum</taxon>
    </lineage>
</organism>
<dbReference type="Pfam" id="PF10109">
    <property type="entry name" value="Phage_TAC_7"/>
    <property type="match status" value="1"/>
</dbReference>
<evidence type="ECO:0000313" key="2">
    <source>
        <dbReference type="Proteomes" id="UP000004169"/>
    </source>
</evidence>
<dbReference type="RefSeq" id="WP_002729829.1">
    <property type="nucleotide sequence ID" value="NZ_CAHP01000028.1"/>
</dbReference>
<dbReference type="InterPro" id="IPR019289">
    <property type="entry name" value="Phage_tail_E/E"/>
</dbReference>
<comment type="caution">
    <text evidence="1">The sequence shown here is derived from an EMBL/GenBank/DDBJ whole genome shotgun (WGS) entry which is preliminary data.</text>
</comment>
<gene>
    <name evidence="1" type="ORF">PHAMO_340059</name>
</gene>
<dbReference type="eggNOG" id="ENOG5033DAM">
    <property type="taxonomic scope" value="Bacteria"/>
</dbReference>
<name>H8FUZ8_MAGML</name>
<dbReference type="Proteomes" id="UP000004169">
    <property type="component" value="Unassembled WGS sequence"/>
</dbReference>
<dbReference type="OrthoDB" id="7364471at2"/>
<dbReference type="AlphaFoldDB" id="H8FUZ8"/>